<proteinExistence type="predicted"/>
<dbReference type="OrthoDB" id="3097828at2759"/>
<reference evidence="2" key="1">
    <citation type="submission" date="2020-11" db="EMBL/GenBank/DDBJ databases">
        <authorList>
            <consortium name="DOE Joint Genome Institute"/>
            <person name="Ahrendt S."/>
            <person name="Riley R."/>
            <person name="Andreopoulos W."/>
            <person name="Labutti K."/>
            <person name="Pangilinan J."/>
            <person name="Ruiz-Duenas F.J."/>
            <person name="Barrasa J.M."/>
            <person name="Sanchez-Garcia M."/>
            <person name="Camarero S."/>
            <person name="Miyauchi S."/>
            <person name="Serrano A."/>
            <person name="Linde D."/>
            <person name="Babiker R."/>
            <person name="Drula E."/>
            <person name="Ayuso-Fernandez I."/>
            <person name="Pacheco R."/>
            <person name="Padilla G."/>
            <person name="Ferreira P."/>
            <person name="Barriuso J."/>
            <person name="Kellner H."/>
            <person name="Castanera R."/>
            <person name="Alfaro M."/>
            <person name="Ramirez L."/>
            <person name="Pisabarro A.G."/>
            <person name="Kuo A."/>
            <person name="Tritt A."/>
            <person name="Lipzen A."/>
            <person name="He G."/>
            <person name="Yan M."/>
            <person name="Ng V."/>
            <person name="Cullen D."/>
            <person name="Martin F."/>
            <person name="Rosso M.-N."/>
            <person name="Henrissat B."/>
            <person name="Hibbett D."/>
            <person name="Martinez A.T."/>
            <person name="Grigoriev I.V."/>
        </authorList>
    </citation>
    <scope>NUCLEOTIDE SEQUENCE</scope>
    <source>
        <strain evidence="2">AH 40177</strain>
    </source>
</reference>
<feature type="transmembrane region" description="Helical" evidence="1">
    <location>
        <begin position="27"/>
        <end position="47"/>
    </location>
</feature>
<keyword evidence="1" id="KW-1133">Transmembrane helix</keyword>
<protein>
    <submittedName>
        <fullName evidence="2">Uncharacterized protein</fullName>
    </submittedName>
</protein>
<evidence type="ECO:0000256" key="1">
    <source>
        <dbReference type="SAM" id="Phobius"/>
    </source>
</evidence>
<dbReference type="Proteomes" id="UP000772434">
    <property type="component" value="Unassembled WGS sequence"/>
</dbReference>
<sequence>MPQSFNLSAVHPLLAKMLQSISAVRPAGWWSNTILFVLGIVSVGGGYRSNSKLVTVCGVFATLWSFISFILSRGHTKERDPGNPPEEQTQVQSPTLRAIPTYDPFISAWDPVDFTGSQPTPESVLFTREGTGLEVRPQARRILRVSNPGSPEPGDLPDWMEAVKIEPFWEGSDGKRGGA</sequence>
<evidence type="ECO:0000313" key="3">
    <source>
        <dbReference type="Proteomes" id="UP000772434"/>
    </source>
</evidence>
<dbReference type="EMBL" id="JADNRY010000222">
    <property type="protein sequence ID" value="KAF9060894.1"/>
    <property type="molecule type" value="Genomic_DNA"/>
</dbReference>
<comment type="caution">
    <text evidence="2">The sequence shown here is derived from an EMBL/GenBank/DDBJ whole genome shotgun (WGS) entry which is preliminary data.</text>
</comment>
<keyword evidence="1" id="KW-0812">Transmembrane</keyword>
<keyword evidence="3" id="KW-1185">Reference proteome</keyword>
<accession>A0A9P5PCL0</accession>
<dbReference type="AlphaFoldDB" id="A0A9P5PCL0"/>
<evidence type="ECO:0000313" key="2">
    <source>
        <dbReference type="EMBL" id="KAF9060894.1"/>
    </source>
</evidence>
<feature type="transmembrane region" description="Helical" evidence="1">
    <location>
        <begin position="53"/>
        <end position="71"/>
    </location>
</feature>
<organism evidence="2 3">
    <name type="scientific">Rhodocollybia butyracea</name>
    <dbReference type="NCBI Taxonomy" id="206335"/>
    <lineage>
        <taxon>Eukaryota</taxon>
        <taxon>Fungi</taxon>
        <taxon>Dikarya</taxon>
        <taxon>Basidiomycota</taxon>
        <taxon>Agaricomycotina</taxon>
        <taxon>Agaricomycetes</taxon>
        <taxon>Agaricomycetidae</taxon>
        <taxon>Agaricales</taxon>
        <taxon>Marasmiineae</taxon>
        <taxon>Omphalotaceae</taxon>
        <taxon>Rhodocollybia</taxon>
    </lineage>
</organism>
<name>A0A9P5PCL0_9AGAR</name>
<gene>
    <name evidence="2" type="ORF">BDP27DRAFT_1338957</name>
</gene>
<keyword evidence="1" id="KW-0472">Membrane</keyword>